<dbReference type="EMBL" id="LWDF02000062">
    <property type="protein sequence ID" value="KAE8258636.1"/>
    <property type="molecule type" value="Genomic_DNA"/>
</dbReference>
<evidence type="ECO:0000313" key="2">
    <source>
        <dbReference type="Proteomes" id="UP000077521"/>
    </source>
</evidence>
<name>A0A177TQQ8_9BASI</name>
<reference evidence="1" key="1">
    <citation type="submission" date="2016-04" db="EMBL/GenBank/DDBJ databases">
        <authorList>
            <person name="Nguyen H.D."/>
            <person name="Samba Siva P."/>
            <person name="Cullis J."/>
            <person name="Levesque C.A."/>
            <person name="Hambleton S."/>
        </authorList>
    </citation>
    <scope>NUCLEOTIDE SEQUENCE</scope>
    <source>
        <strain evidence="1">DAOMC 236416</strain>
    </source>
</reference>
<organism evidence="1 2">
    <name type="scientific">Tilletia indica</name>
    <dbReference type="NCBI Taxonomy" id="43049"/>
    <lineage>
        <taxon>Eukaryota</taxon>
        <taxon>Fungi</taxon>
        <taxon>Dikarya</taxon>
        <taxon>Basidiomycota</taxon>
        <taxon>Ustilaginomycotina</taxon>
        <taxon>Exobasidiomycetes</taxon>
        <taxon>Tilletiales</taxon>
        <taxon>Tilletiaceae</taxon>
        <taxon>Tilletia</taxon>
    </lineage>
</organism>
<sequence length="149" mass="16087">MRLFNLVATIALVAATTGAALIPSDLAPSDNSLETRAAFAKNKCSPYKGTGIISPKAGDTIVTETPFQFVFCSPAGRNSSSIELQIGTRYGVLIAENVLPVKGSKYLYTANLSIWSGQEGDQLYVYDIVKNKYGFNIMTKYSVPIHVVD</sequence>
<proteinExistence type="predicted"/>
<gene>
    <name evidence="1" type="ORF">A4X13_0g1555</name>
</gene>
<evidence type="ECO:0000313" key="1">
    <source>
        <dbReference type="EMBL" id="KAE8258636.1"/>
    </source>
</evidence>
<keyword evidence="2" id="KW-1185">Reference proteome</keyword>
<accession>A0A177TQQ8</accession>
<dbReference type="AlphaFoldDB" id="A0A177TQQ8"/>
<comment type="caution">
    <text evidence="1">The sequence shown here is derived from an EMBL/GenBank/DDBJ whole genome shotgun (WGS) entry which is preliminary data.</text>
</comment>
<dbReference type="Proteomes" id="UP000077521">
    <property type="component" value="Unassembled WGS sequence"/>
</dbReference>
<reference evidence="1" key="2">
    <citation type="journal article" date="2019" name="IMA Fungus">
        <title>Genome sequencing and comparison of five Tilletia species to identify candidate genes for the detection of regulated species infecting wheat.</title>
        <authorList>
            <person name="Nguyen H.D.T."/>
            <person name="Sultana T."/>
            <person name="Kesanakurti P."/>
            <person name="Hambleton S."/>
        </authorList>
    </citation>
    <scope>NUCLEOTIDE SEQUENCE</scope>
    <source>
        <strain evidence="1">DAOMC 236416</strain>
    </source>
</reference>
<protein>
    <submittedName>
        <fullName evidence="1">Uncharacterized protein</fullName>
    </submittedName>
</protein>